<dbReference type="Gene3D" id="2.40.70.10">
    <property type="entry name" value="Acid Proteases"/>
    <property type="match status" value="1"/>
</dbReference>
<gene>
    <name evidence="4" type="ORF">POM88_033468</name>
</gene>
<reference evidence="4" key="2">
    <citation type="submission" date="2023-05" db="EMBL/GenBank/DDBJ databases">
        <authorList>
            <person name="Schelkunov M.I."/>
        </authorList>
    </citation>
    <scope>NUCLEOTIDE SEQUENCE</scope>
    <source>
        <strain evidence="4">Hsosn_3</strain>
        <tissue evidence="4">Leaf</tissue>
    </source>
</reference>
<keyword evidence="2" id="KW-0812">Transmembrane</keyword>
<protein>
    <recommendedName>
        <fullName evidence="3">Aldehyde oxidase/xanthine dehydrogenase second molybdopterin binding domain-containing protein</fullName>
    </recommendedName>
</protein>
<evidence type="ECO:0000313" key="4">
    <source>
        <dbReference type="EMBL" id="KAK1377275.1"/>
    </source>
</evidence>
<comment type="caution">
    <text evidence="4">The sequence shown here is derived from an EMBL/GenBank/DDBJ whole genome shotgun (WGS) entry which is preliminary data.</text>
</comment>
<dbReference type="GO" id="GO:0005506">
    <property type="term" value="F:iron ion binding"/>
    <property type="evidence" value="ECO:0007669"/>
    <property type="project" value="InterPro"/>
</dbReference>
<dbReference type="PANTHER" id="PTHR11908">
    <property type="entry name" value="XANTHINE DEHYDROGENASE"/>
    <property type="match status" value="1"/>
</dbReference>
<dbReference type="PANTHER" id="PTHR11908:SF132">
    <property type="entry name" value="ALDEHYDE OXIDASE 1-RELATED"/>
    <property type="match status" value="1"/>
</dbReference>
<keyword evidence="5" id="KW-1185">Reference proteome</keyword>
<keyword evidence="2" id="KW-1133">Transmembrane helix</keyword>
<dbReference type="Pfam" id="PF20256">
    <property type="entry name" value="MoCoBD_2"/>
    <property type="match status" value="1"/>
</dbReference>
<sequence>MLYSILCREQGTLDTLEKQWYDNPSSSVNQGTLAQPEVLKVDRFGGLFLIGGVSLGLALFILKEVSSLKQIPGPDPNYNDICFFGAGSNISELQKFFPTVDMAFENGQKISLSPENYLFWHSKMHGRYSRVDYDAQGHSSTALAYSADGTRFTLIQIEGAFVQGIGFFMLEEYLTIADGLVVADSTWTYKIPTIDTIPRQFNVEVLNNGHHEKRVLSSKASGELPLLLAASVHCAKRAAIKEARKQYHGWSRNEQVTSVHTIIQHVEQDRWLELMICCCHTSDFGGMLLAPC</sequence>
<evidence type="ECO:0000313" key="5">
    <source>
        <dbReference type="Proteomes" id="UP001237642"/>
    </source>
</evidence>
<organism evidence="4 5">
    <name type="scientific">Heracleum sosnowskyi</name>
    <dbReference type="NCBI Taxonomy" id="360622"/>
    <lineage>
        <taxon>Eukaryota</taxon>
        <taxon>Viridiplantae</taxon>
        <taxon>Streptophyta</taxon>
        <taxon>Embryophyta</taxon>
        <taxon>Tracheophyta</taxon>
        <taxon>Spermatophyta</taxon>
        <taxon>Magnoliopsida</taxon>
        <taxon>eudicotyledons</taxon>
        <taxon>Gunneridae</taxon>
        <taxon>Pentapetalae</taxon>
        <taxon>asterids</taxon>
        <taxon>campanulids</taxon>
        <taxon>Apiales</taxon>
        <taxon>Apiaceae</taxon>
        <taxon>Apioideae</taxon>
        <taxon>apioid superclade</taxon>
        <taxon>Tordylieae</taxon>
        <taxon>Tordyliinae</taxon>
        <taxon>Heracleum</taxon>
    </lineage>
</organism>
<dbReference type="Proteomes" id="UP001237642">
    <property type="component" value="Unassembled WGS sequence"/>
</dbReference>
<dbReference type="InterPro" id="IPR037165">
    <property type="entry name" value="AldOxase/xan_DH_Mopterin-bd_sf"/>
</dbReference>
<evidence type="ECO:0000256" key="2">
    <source>
        <dbReference type="SAM" id="Phobius"/>
    </source>
</evidence>
<keyword evidence="1" id="KW-0500">Molybdenum</keyword>
<accession>A0AAD8I4B4</accession>
<dbReference type="EMBL" id="JAUIZM010000007">
    <property type="protein sequence ID" value="KAK1377275.1"/>
    <property type="molecule type" value="Genomic_DNA"/>
</dbReference>
<feature type="domain" description="Aldehyde oxidase/xanthine dehydrogenase second molybdopterin binding" evidence="3">
    <location>
        <begin position="155"/>
        <end position="198"/>
    </location>
</feature>
<dbReference type="InterPro" id="IPR016208">
    <property type="entry name" value="Ald_Oxase/xanthine_DH-like"/>
</dbReference>
<dbReference type="InterPro" id="IPR021109">
    <property type="entry name" value="Peptidase_aspartic_dom_sf"/>
</dbReference>
<keyword evidence="2" id="KW-0472">Membrane</keyword>
<name>A0AAD8I4B4_9APIA</name>
<dbReference type="InterPro" id="IPR046867">
    <property type="entry name" value="AldOxase/xan_DH_MoCoBD2"/>
</dbReference>
<dbReference type="SUPFAM" id="SSF50630">
    <property type="entry name" value="Acid proteases"/>
    <property type="match status" value="1"/>
</dbReference>
<dbReference type="SUPFAM" id="SSF56003">
    <property type="entry name" value="Molybdenum cofactor-binding domain"/>
    <property type="match status" value="1"/>
</dbReference>
<dbReference type="Gene3D" id="3.30.365.10">
    <property type="entry name" value="Aldehyde oxidase/xanthine dehydrogenase, molybdopterin binding domain"/>
    <property type="match status" value="1"/>
</dbReference>
<evidence type="ECO:0000259" key="3">
    <source>
        <dbReference type="Pfam" id="PF20256"/>
    </source>
</evidence>
<evidence type="ECO:0000256" key="1">
    <source>
        <dbReference type="ARBA" id="ARBA00022505"/>
    </source>
</evidence>
<dbReference type="AlphaFoldDB" id="A0AAD8I4B4"/>
<dbReference type="GO" id="GO:0016491">
    <property type="term" value="F:oxidoreductase activity"/>
    <property type="evidence" value="ECO:0007669"/>
    <property type="project" value="InterPro"/>
</dbReference>
<feature type="transmembrane region" description="Helical" evidence="2">
    <location>
        <begin position="44"/>
        <end position="62"/>
    </location>
</feature>
<proteinExistence type="predicted"/>
<reference evidence="4" key="1">
    <citation type="submission" date="2023-02" db="EMBL/GenBank/DDBJ databases">
        <title>Genome of toxic invasive species Heracleum sosnowskyi carries increased number of genes despite the absence of recent whole-genome duplications.</title>
        <authorList>
            <person name="Schelkunov M."/>
            <person name="Shtratnikova V."/>
            <person name="Makarenko M."/>
            <person name="Klepikova A."/>
            <person name="Omelchenko D."/>
            <person name="Novikova G."/>
            <person name="Obukhova E."/>
            <person name="Bogdanov V."/>
            <person name="Penin A."/>
            <person name="Logacheva M."/>
        </authorList>
    </citation>
    <scope>NUCLEOTIDE SEQUENCE</scope>
    <source>
        <strain evidence="4">Hsosn_3</strain>
        <tissue evidence="4">Leaf</tissue>
    </source>
</reference>